<gene>
    <name evidence="1" type="ORF">PVK06_019823</name>
</gene>
<accession>A0ABR0PL49</accession>
<name>A0ABR0PL49_GOSAR</name>
<sequence>MLTLSSYGVVDSLQRKRVSLETWVNKEIKKCISEEEVEEEEDDEVPKDDDFTSCDNNFQCAFASTQRPTGGLVNRETSHRPEMSSAWLVVREKGKGIAGSSEVLEDDLY</sequence>
<protein>
    <submittedName>
        <fullName evidence="1">Uncharacterized protein</fullName>
    </submittedName>
</protein>
<proteinExistence type="predicted"/>
<evidence type="ECO:0000313" key="1">
    <source>
        <dbReference type="EMBL" id="KAK5825021.1"/>
    </source>
</evidence>
<keyword evidence="2" id="KW-1185">Reference proteome</keyword>
<dbReference type="Proteomes" id="UP001358586">
    <property type="component" value="Chromosome 6"/>
</dbReference>
<organism evidence="1 2">
    <name type="scientific">Gossypium arboreum</name>
    <name type="common">Tree cotton</name>
    <name type="synonym">Gossypium nanking</name>
    <dbReference type="NCBI Taxonomy" id="29729"/>
    <lineage>
        <taxon>Eukaryota</taxon>
        <taxon>Viridiplantae</taxon>
        <taxon>Streptophyta</taxon>
        <taxon>Embryophyta</taxon>
        <taxon>Tracheophyta</taxon>
        <taxon>Spermatophyta</taxon>
        <taxon>Magnoliopsida</taxon>
        <taxon>eudicotyledons</taxon>
        <taxon>Gunneridae</taxon>
        <taxon>Pentapetalae</taxon>
        <taxon>rosids</taxon>
        <taxon>malvids</taxon>
        <taxon>Malvales</taxon>
        <taxon>Malvaceae</taxon>
        <taxon>Malvoideae</taxon>
        <taxon>Gossypium</taxon>
    </lineage>
</organism>
<comment type="caution">
    <text evidence="1">The sequence shown here is derived from an EMBL/GenBank/DDBJ whole genome shotgun (WGS) entry which is preliminary data.</text>
</comment>
<reference evidence="1 2" key="1">
    <citation type="submission" date="2023-03" db="EMBL/GenBank/DDBJ databases">
        <title>WGS of Gossypium arboreum.</title>
        <authorList>
            <person name="Yu D."/>
        </authorList>
    </citation>
    <scope>NUCLEOTIDE SEQUENCE [LARGE SCALE GENOMIC DNA]</scope>
    <source>
        <tissue evidence="1">Leaf</tissue>
    </source>
</reference>
<dbReference type="EMBL" id="JARKNE010000006">
    <property type="protein sequence ID" value="KAK5825021.1"/>
    <property type="molecule type" value="Genomic_DNA"/>
</dbReference>
<evidence type="ECO:0000313" key="2">
    <source>
        <dbReference type="Proteomes" id="UP001358586"/>
    </source>
</evidence>